<gene>
    <name evidence="3" type="ORF">GT360_13995</name>
</gene>
<keyword evidence="3" id="KW-0966">Cell projection</keyword>
<evidence type="ECO:0000259" key="2">
    <source>
        <dbReference type="Pfam" id="PF10135"/>
    </source>
</evidence>
<dbReference type="EMBL" id="CP047475">
    <property type="protein sequence ID" value="QIA64534.1"/>
    <property type="molecule type" value="Genomic_DNA"/>
</dbReference>
<keyword evidence="3" id="KW-0969">Cilium</keyword>
<evidence type="ECO:0000313" key="3">
    <source>
        <dbReference type="EMBL" id="QIA64534.1"/>
    </source>
</evidence>
<proteinExistence type="predicted"/>
<keyword evidence="4" id="KW-1185">Reference proteome</keyword>
<dbReference type="AlphaFoldDB" id="A0A7Z2YEV8"/>
<reference evidence="3 4" key="1">
    <citation type="submission" date="2020-01" db="EMBL/GenBank/DDBJ databases">
        <title>Whole genome and functional gene identification of agarase of Vibrio HN897.</title>
        <authorList>
            <person name="Liu Y."/>
            <person name="Zhao Z."/>
        </authorList>
    </citation>
    <scope>NUCLEOTIDE SEQUENCE [LARGE SCALE GENOMIC DNA]</scope>
    <source>
        <strain evidence="3 4">HN897</strain>
    </source>
</reference>
<sequence>MSVTIMPVNPMALQAMPLNAIGQSPIAKNSGTSDSVTGTVTAFDSRNLNDLKLADEQQALEGVAEQFESMFLQMVLKQMRQASEALSNDEDNPLFSSRELKTYQEFFDGQISIEMAKGRLGLAESIVEQLSRAKGDFDSELAMNTFKDSGQEVALYSQQQQEQAVANSQNTRAFQQPLLLVNDKESTL</sequence>
<evidence type="ECO:0000313" key="4">
    <source>
        <dbReference type="Proteomes" id="UP000464262"/>
    </source>
</evidence>
<keyword evidence="3" id="KW-0282">Flagellum</keyword>
<dbReference type="RefSeq" id="WP_164649437.1">
    <property type="nucleotide sequence ID" value="NZ_CP047475.1"/>
</dbReference>
<name>A0A7Z2YEV8_9VIBR</name>
<evidence type="ECO:0000256" key="1">
    <source>
        <dbReference type="ARBA" id="ARBA00022795"/>
    </source>
</evidence>
<dbReference type="InterPro" id="IPR019301">
    <property type="entry name" value="Flagellar_prot_FlgJ_N"/>
</dbReference>
<dbReference type="GO" id="GO:0044781">
    <property type="term" value="P:bacterial-type flagellum organization"/>
    <property type="evidence" value="ECO:0007669"/>
    <property type="project" value="UniProtKB-KW"/>
</dbReference>
<keyword evidence="1" id="KW-1005">Bacterial flagellum biogenesis</keyword>
<accession>A0A7Z2YEV8</accession>
<protein>
    <submittedName>
        <fullName evidence="3">Flagellar protein</fullName>
    </submittedName>
</protein>
<organism evidence="3 4">
    <name type="scientific">Vibrio astriarenae</name>
    <dbReference type="NCBI Taxonomy" id="1481923"/>
    <lineage>
        <taxon>Bacteria</taxon>
        <taxon>Pseudomonadati</taxon>
        <taxon>Pseudomonadota</taxon>
        <taxon>Gammaproteobacteria</taxon>
        <taxon>Vibrionales</taxon>
        <taxon>Vibrionaceae</taxon>
        <taxon>Vibrio</taxon>
    </lineage>
</organism>
<dbReference type="Pfam" id="PF10135">
    <property type="entry name" value="Rod-binding"/>
    <property type="match status" value="1"/>
</dbReference>
<dbReference type="KEGG" id="vas:GT360_13995"/>
<dbReference type="Proteomes" id="UP000464262">
    <property type="component" value="Chromosome 1"/>
</dbReference>
<feature type="domain" description="Flagellar protein FlgJ N-terminal" evidence="2">
    <location>
        <begin position="77"/>
        <end position="129"/>
    </location>
</feature>